<evidence type="ECO:0000256" key="1">
    <source>
        <dbReference type="ARBA" id="ARBA00003408"/>
    </source>
</evidence>
<dbReference type="EMBL" id="BIFH01000013">
    <property type="protein sequence ID" value="GCD93196.1"/>
    <property type="molecule type" value="Genomic_DNA"/>
</dbReference>
<dbReference type="InterPro" id="IPR002528">
    <property type="entry name" value="MATE_fam"/>
</dbReference>
<gene>
    <name evidence="7" type="primary">mdtK</name>
    <name evidence="7" type="ORF">EHYA_00839</name>
</gene>
<dbReference type="Pfam" id="PF01554">
    <property type="entry name" value="MatE"/>
    <property type="match status" value="3"/>
</dbReference>
<evidence type="ECO:0000313" key="8">
    <source>
        <dbReference type="Proteomes" id="UP000286931"/>
    </source>
</evidence>
<accession>A0A401YF04</accession>
<comment type="caution">
    <text evidence="7">The sequence shown here is derived from an EMBL/GenBank/DDBJ whole genome shotgun (WGS) entry which is preliminary data.</text>
</comment>
<feature type="transmembrane region" description="Helical" evidence="6">
    <location>
        <begin position="294"/>
        <end position="316"/>
    </location>
</feature>
<keyword evidence="6" id="KW-0472">Membrane</keyword>
<feature type="transmembrane region" description="Helical" evidence="6">
    <location>
        <begin position="374"/>
        <end position="392"/>
    </location>
</feature>
<dbReference type="PANTHER" id="PTHR43298">
    <property type="entry name" value="MULTIDRUG RESISTANCE PROTEIN NORM-RELATED"/>
    <property type="match status" value="1"/>
</dbReference>
<feature type="transmembrane region" description="Helical" evidence="6">
    <location>
        <begin position="148"/>
        <end position="167"/>
    </location>
</feature>
<protein>
    <recommendedName>
        <fullName evidence="3">Probable multidrug resistance protein NorM</fullName>
    </recommendedName>
    <alternativeName>
        <fullName evidence="5">Multidrug-efflux transporter</fullName>
    </alternativeName>
</protein>
<sequence length="510" mass="52309">MLPVLARPCPDSVEPGCYGALPDPEEPLRTMSTTFLRDGRALAVLAVPLILTQLAQVALTTTDTVMMGLLGTEELAAGGLAIVVFNQVRTMGVGLVTAVGNQVAAAAARAERAADEAATTAPGTADTGGIESGAAGAAREEVRGVVRAAMAVATGAGLVGAVLLLAVGQALPLLGQDHEVAHRAQHMLAALAPGLLPCLWFQVVRQFTVGMRRPQALLHITVASVAVNAGLNWTLVHGTWILPEAGLVGIGAATSGVYLLTFIALYAVARRDRELAPLLALNPTKADRATVRRLVALGVPIAATYGSEAGFFFVTALMAGSFGPAALAAHTAVNQLVYIVFQVAVGLSHAASINVSRELALGDHARARRLMRTALGCAACVMAAVGVVYLAVPHLVLAPFLDSGSEDALTIATRLLIVAAALQFFDCAQNIGVGLLRGLDDTRTGFRVTLVGYWAIGLPASCLFAFGFGADTLGLWLGLLTGLAATAALLLRAFTAALDRRTGGAAVAAA</sequence>
<dbReference type="GO" id="GO:0015297">
    <property type="term" value="F:antiporter activity"/>
    <property type="evidence" value="ECO:0007669"/>
    <property type="project" value="InterPro"/>
</dbReference>
<reference evidence="7 8" key="1">
    <citation type="submission" date="2018-12" db="EMBL/GenBank/DDBJ databases">
        <title>Draft genome sequence of Embleya hyalina NBRC 13850T.</title>
        <authorList>
            <person name="Komaki H."/>
            <person name="Hosoyama A."/>
            <person name="Kimura A."/>
            <person name="Ichikawa N."/>
            <person name="Tamura T."/>
        </authorList>
    </citation>
    <scope>NUCLEOTIDE SEQUENCE [LARGE SCALE GENOMIC DNA]</scope>
    <source>
        <strain evidence="7 8">NBRC 13850</strain>
    </source>
</reference>
<evidence type="ECO:0000256" key="5">
    <source>
        <dbReference type="ARBA" id="ARBA00031636"/>
    </source>
</evidence>
<keyword evidence="4" id="KW-0813">Transport</keyword>
<feature type="transmembrane region" description="Helical" evidence="6">
    <location>
        <begin position="448"/>
        <end position="467"/>
    </location>
</feature>
<feature type="transmembrane region" description="Helical" evidence="6">
    <location>
        <begin position="247"/>
        <end position="269"/>
    </location>
</feature>
<feature type="transmembrane region" description="Helical" evidence="6">
    <location>
        <begin position="473"/>
        <end position="491"/>
    </location>
</feature>
<evidence type="ECO:0000256" key="3">
    <source>
        <dbReference type="ARBA" id="ARBA00020268"/>
    </source>
</evidence>
<keyword evidence="6" id="KW-1133">Transmembrane helix</keyword>
<keyword evidence="8" id="KW-1185">Reference proteome</keyword>
<dbReference type="Proteomes" id="UP000286931">
    <property type="component" value="Unassembled WGS sequence"/>
</dbReference>
<dbReference type="PANTHER" id="PTHR43298:SF2">
    <property type="entry name" value="FMN_FAD EXPORTER YEEO-RELATED"/>
    <property type="match status" value="1"/>
</dbReference>
<dbReference type="GO" id="GO:0005886">
    <property type="term" value="C:plasma membrane"/>
    <property type="evidence" value="ECO:0007669"/>
    <property type="project" value="TreeGrafter"/>
</dbReference>
<feature type="transmembrane region" description="Helical" evidence="6">
    <location>
        <begin position="412"/>
        <end position="436"/>
    </location>
</feature>
<keyword evidence="6" id="KW-0812">Transmembrane</keyword>
<feature type="transmembrane region" description="Helical" evidence="6">
    <location>
        <begin position="65"/>
        <end position="85"/>
    </location>
</feature>
<comment type="similarity">
    <text evidence="2">Belongs to the multi antimicrobial extrusion (MATE) (TC 2.A.66.1) family.</text>
</comment>
<proteinExistence type="inferred from homology"/>
<evidence type="ECO:0000313" key="7">
    <source>
        <dbReference type="EMBL" id="GCD93196.1"/>
    </source>
</evidence>
<feature type="transmembrane region" description="Helical" evidence="6">
    <location>
        <begin position="336"/>
        <end position="353"/>
    </location>
</feature>
<organism evidence="7 8">
    <name type="scientific">Embleya hyalina</name>
    <dbReference type="NCBI Taxonomy" id="516124"/>
    <lineage>
        <taxon>Bacteria</taxon>
        <taxon>Bacillati</taxon>
        <taxon>Actinomycetota</taxon>
        <taxon>Actinomycetes</taxon>
        <taxon>Kitasatosporales</taxon>
        <taxon>Streptomycetaceae</taxon>
        <taxon>Embleya</taxon>
    </lineage>
</organism>
<dbReference type="CDD" id="cd13131">
    <property type="entry name" value="MATE_NorM_like"/>
    <property type="match status" value="1"/>
</dbReference>
<dbReference type="NCBIfam" id="TIGR00797">
    <property type="entry name" value="matE"/>
    <property type="match status" value="1"/>
</dbReference>
<evidence type="ECO:0000256" key="2">
    <source>
        <dbReference type="ARBA" id="ARBA00010199"/>
    </source>
</evidence>
<feature type="transmembrane region" description="Helical" evidence="6">
    <location>
        <begin position="187"/>
        <end position="204"/>
    </location>
</feature>
<dbReference type="GO" id="GO:0042910">
    <property type="term" value="F:xenobiotic transmembrane transporter activity"/>
    <property type="evidence" value="ECO:0007669"/>
    <property type="project" value="InterPro"/>
</dbReference>
<feature type="transmembrane region" description="Helical" evidence="6">
    <location>
        <begin position="216"/>
        <end position="235"/>
    </location>
</feature>
<comment type="function">
    <text evidence="1">Multidrug efflux pump.</text>
</comment>
<evidence type="ECO:0000256" key="4">
    <source>
        <dbReference type="ARBA" id="ARBA00022448"/>
    </source>
</evidence>
<feature type="transmembrane region" description="Helical" evidence="6">
    <location>
        <begin position="41"/>
        <end position="59"/>
    </location>
</feature>
<dbReference type="AlphaFoldDB" id="A0A401YF04"/>
<dbReference type="InterPro" id="IPR050222">
    <property type="entry name" value="MATE_MdtK"/>
</dbReference>
<name>A0A401YF04_9ACTN</name>
<evidence type="ECO:0000256" key="6">
    <source>
        <dbReference type="SAM" id="Phobius"/>
    </source>
</evidence>